<evidence type="ECO:0000313" key="2">
    <source>
        <dbReference type="Proteomes" id="UP000261758"/>
    </source>
</evidence>
<dbReference type="EMBL" id="CP022760">
    <property type="protein sequence ID" value="AXV84802.1"/>
    <property type="molecule type" value="Genomic_DNA"/>
</dbReference>
<dbReference type="AlphaFoldDB" id="A0AAD0SHW4"/>
<proteinExistence type="predicted"/>
<reference evidence="1 2" key="1">
    <citation type="submission" date="2017-08" db="EMBL/GenBank/DDBJ databases">
        <title>Genome sequences of Ralstonia solanacearum Species Complex (RSSC) isolated from Potato bacterial wilts in Korea.</title>
        <authorList>
            <person name="Cho H."/>
            <person name="Song E.-S."/>
            <person name="Lee Y.K."/>
            <person name="Lee S."/>
            <person name="Lee S.-W."/>
            <person name="Jo A."/>
            <person name="Kim J.-G."/>
            <person name="Hwang I."/>
        </authorList>
    </citation>
    <scope>NUCLEOTIDE SEQUENCE [LARGE SCALE GENOMIC DNA]</scope>
    <source>
        <strain evidence="1 2">T98</strain>
        <plasmid evidence="1 2">unnamed</plasmid>
    </source>
</reference>
<keyword evidence="1" id="KW-0614">Plasmid</keyword>
<name>A0AAD0SHW4_RALSL</name>
<evidence type="ECO:0000313" key="1">
    <source>
        <dbReference type="EMBL" id="AXV84802.1"/>
    </source>
</evidence>
<sequence length="82" mass="9267">MLELSVLGMPVYRQRFDTSVSAKSRERFYRLIRACMAQQEQLREPFAVALECDQTTFGGARHGTANGIPLAAQPLQNRPELQ</sequence>
<dbReference type="Proteomes" id="UP000261758">
    <property type="component" value="Plasmid unnamed"/>
</dbReference>
<gene>
    <name evidence="1" type="ORF">CJO77_23960</name>
</gene>
<geneLocation type="plasmid" evidence="1 2">
    <name>unnamed</name>
</geneLocation>
<organism evidence="1 2">
    <name type="scientific">Ralstonia solanacearum</name>
    <name type="common">Pseudomonas solanacearum</name>
    <dbReference type="NCBI Taxonomy" id="305"/>
    <lineage>
        <taxon>Bacteria</taxon>
        <taxon>Pseudomonadati</taxon>
        <taxon>Pseudomonadota</taxon>
        <taxon>Betaproteobacteria</taxon>
        <taxon>Burkholderiales</taxon>
        <taxon>Burkholderiaceae</taxon>
        <taxon>Ralstonia</taxon>
        <taxon>Ralstonia solanacearum species complex</taxon>
    </lineage>
</organism>
<accession>A0AAD0SHW4</accession>
<protein>
    <submittedName>
        <fullName evidence="1">Uncharacterized protein</fullName>
    </submittedName>
</protein>